<dbReference type="Proteomes" id="UP000785200">
    <property type="component" value="Unassembled WGS sequence"/>
</dbReference>
<gene>
    <name evidence="2" type="ORF">D0Z07_9060</name>
</gene>
<dbReference type="PANTHER" id="PTHR40434">
    <property type="entry name" value="CUPIN_2 DOMAIN-CONTAINING PROTEIN"/>
    <property type="match status" value="1"/>
</dbReference>
<comment type="caution">
    <text evidence="2">The sequence shown here is derived from an EMBL/GenBank/DDBJ whole genome shotgun (WGS) entry which is preliminary data.</text>
</comment>
<evidence type="ECO:0000259" key="1">
    <source>
        <dbReference type="Pfam" id="PF07883"/>
    </source>
</evidence>
<dbReference type="OrthoDB" id="5270965at2759"/>
<evidence type="ECO:0000313" key="2">
    <source>
        <dbReference type="EMBL" id="KAG0645138.1"/>
    </source>
</evidence>
<dbReference type="Gene3D" id="2.60.120.10">
    <property type="entry name" value="Jelly Rolls"/>
    <property type="match status" value="1"/>
</dbReference>
<reference evidence="2" key="1">
    <citation type="submission" date="2019-07" db="EMBL/GenBank/DDBJ databases">
        <title>Hyphodiscus hymeniophilus genome sequencing and assembly.</title>
        <authorList>
            <person name="Kramer G."/>
            <person name="Nodwell J."/>
        </authorList>
    </citation>
    <scope>NUCLEOTIDE SEQUENCE</scope>
    <source>
        <strain evidence="2">ATCC 34498</strain>
    </source>
</reference>
<dbReference type="EMBL" id="VNKQ01000020">
    <property type="protein sequence ID" value="KAG0645138.1"/>
    <property type="molecule type" value="Genomic_DNA"/>
</dbReference>
<protein>
    <recommendedName>
        <fullName evidence="1">Cupin type-2 domain-containing protein</fullName>
    </recommendedName>
</protein>
<dbReference type="AlphaFoldDB" id="A0A9P6VDJ6"/>
<dbReference type="InterPro" id="IPR014710">
    <property type="entry name" value="RmlC-like_jellyroll"/>
</dbReference>
<accession>A0A9P6VDJ6</accession>
<feature type="domain" description="Cupin type-2" evidence="1">
    <location>
        <begin position="28"/>
        <end position="81"/>
    </location>
</feature>
<dbReference type="Pfam" id="PF07883">
    <property type="entry name" value="Cupin_2"/>
    <property type="match status" value="1"/>
</dbReference>
<proteinExistence type="predicted"/>
<name>A0A9P6VDJ6_9HELO</name>
<keyword evidence="3" id="KW-1185">Reference proteome</keyword>
<dbReference type="InterPro" id="IPR011051">
    <property type="entry name" value="RmlC_Cupin_sf"/>
</dbReference>
<dbReference type="InterPro" id="IPR013096">
    <property type="entry name" value="Cupin_2"/>
</dbReference>
<organism evidence="2 3">
    <name type="scientific">Hyphodiscus hymeniophilus</name>
    <dbReference type="NCBI Taxonomy" id="353542"/>
    <lineage>
        <taxon>Eukaryota</taxon>
        <taxon>Fungi</taxon>
        <taxon>Dikarya</taxon>
        <taxon>Ascomycota</taxon>
        <taxon>Pezizomycotina</taxon>
        <taxon>Leotiomycetes</taxon>
        <taxon>Helotiales</taxon>
        <taxon>Hyphodiscaceae</taxon>
        <taxon>Hyphodiscus</taxon>
    </lineage>
</organism>
<dbReference type="SUPFAM" id="SSF51182">
    <property type="entry name" value="RmlC-like cupins"/>
    <property type="match status" value="1"/>
</dbReference>
<evidence type="ECO:0000313" key="3">
    <source>
        <dbReference type="Proteomes" id="UP000785200"/>
    </source>
</evidence>
<dbReference type="PANTHER" id="PTHR40434:SF1">
    <property type="entry name" value="CUPIN TYPE-1 DOMAIN-CONTAINING PROTEIN"/>
    <property type="match status" value="1"/>
</dbReference>
<sequence>MAARSAKECEQTVRDRGFSEVSAWTDEANAHYEPHKHSGPSTIMIVAGQLTIKFPDDLDGRSVLMKPGDSIDIDAGRLHEVWIGESGCTTVNGS</sequence>